<reference evidence="10 11" key="1">
    <citation type="submission" date="2021-06" db="EMBL/GenBank/DDBJ databases">
        <title>Enterococcus alishanensis sp. nov., a novel lactic acid bacterium isolated from fresh coffee beans.</title>
        <authorList>
            <person name="Chen Y.-S."/>
        </authorList>
    </citation>
    <scope>NUCLEOTIDE SEQUENCE [LARGE SCALE GENOMIC DNA]</scope>
    <source>
        <strain evidence="10 11">ALS3</strain>
    </source>
</reference>
<evidence type="ECO:0000256" key="3">
    <source>
        <dbReference type="ARBA" id="ARBA00022475"/>
    </source>
</evidence>
<evidence type="ECO:0000256" key="2">
    <source>
        <dbReference type="ARBA" id="ARBA00022448"/>
    </source>
</evidence>
<dbReference type="Proteomes" id="UP000774130">
    <property type="component" value="Unassembled WGS sequence"/>
</dbReference>
<accession>A0ABS6TDF7</accession>
<dbReference type="RefSeq" id="WP_218325988.1">
    <property type="nucleotide sequence ID" value="NZ_JAHUZB010000003.1"/>
</dbReference>
<feature type="transmembrane region" description="Helical" evidence="9">
    <location>
        <begin position="239"/>
        <end position="262"/>
    </location>
</feature>
<evidence type="ECO:0000256" key="4">
    <source>
        <dbReference type="ARBA" id="ARBA00022597"/>
    </source>
</evidence>
<dbReference type="PROSITE" id="PS51106">
    <property type="entry name" value="PTS_EIIC_TYPE_4"/>
    <property type="match status" value="1"/>
</dbReference>
<dbReference type="EMBL" id="JAHUZB010000003">
    <property type="protein sequence ID" value="MBV7390950.1"/>
    <property type="molecule type" value="Genomic_DNA"/>
</dbReference>
<evidence type="ECO:0000256" key="8">
    <source>
        <dbReference type="ARBA" id="ARBA00023136"/>
    </source>
</evidence>
<organism evidence="10 11">
    <name type="scientific">Enterococcus alishanensis</name>
    <dbReference type="NCBI Taxonomy" id="1303817"/>
    <lineage>
        <taxon>Bacteria</taxon>
        <taxon>Bacillati</taxon>
        <taxon>Bacillota</taxon>
        <taxon>Bacilli</taxon>
        <taxon>Lactobacillales</taxon>
        <taxon>Enterococcaceae</taxon>
        <taxon>Enterococcus</taxon>
    </lineage>
</organism>
<dbReference type="PANTHER" id="PTHR32502:SF28">
    <property type="entry name" value="PHOSPHOTRANSFERASE SYSTEM SUGAR-SPECIFIC EIIC COMPONENT"/>
    <property type="match status" value="1"/>
</dbReference>
<evidence type="ECO:0000256" key="7">
    <source>
        <dbReference type="ARBA" id="ARBA00022989"/>
    </source>
</evidence>
<dbReference type="InterPro" id="IPR050303">
    <property type="entry name" value="GatZ_KbaZ_carbometab"/>
</dbReference>
<keyword evidence="7 9" id="KW-1133">Transmembrane helix</keyword>
<feature type="transmembrane region" description="Helical" evidence="9">
    <location>
        <begin position="183"/>
        <end position="203"/>
    </location>
</feature>
<keyword evidence="11" id="KW-1185">Reference proteome</keyword>
<comment type="subcellular location">
    <subcellularLocation>
        <location evidence="1">Cell membrane</location>
        <topology evidence="1">Multi-pass membrane protein</topology>
    </subcellularLocation>
</comment>
<evidence type="ECO:0000313" key="11">
    <source>
        <dbReference type="Proteomes" id="UP000774130"/>
    </source>
</evidence>
<keyword evidence="6 9" id="KW-0812">Transmembrane</keyword>
<feature type="transmembrane region" description="Helical" evidence="9">
    <location>
        <begin position="210"/>
        <end position="233"/>
    </location>
</feature>
<proteinExistence type="predicted"/>
<evidence type="ECO:0000256" key="6">
    <source>
        <dbReference type="ARBA" id="ARBA00022692"/>
    </source>
</evidence>
<comment type="caution">
    <text evidence="10">The sequence shown here is derived from an EMBL/GenBank/DDBJ whole genome shotgun (WGS) entry which is preliminary data.</text>
</comment>
<feature type="transmembrane region" description="Helical" evidence="9">
    <location>
        <begin position="30"/>
        <end position="51"/>
    </location>
</feature>
<name>A0ABS6TDF7_9ENTE</name>
<feature type="transmembrane region" description="Helical" evidence="9">
    <location>
        <begin position="139"/>
        <end position="163"/>
    </location>
</feature>
<evidence type="ECO:0000256" key="5">
    <source>
        <dbReference type="ARBA" id="ARBA00022683"/>
    </source>
</evidence>
<gene>
    <name evidence="10" type="ORF">KUA55_09670</name>
</gene>
<evidence type="ECO:0000256" key="9">
    <source>
        <dbReference type="SAM" id="Phobius"/>
    </source>
</evidence>
<keyword evidence="4 10" id="KW-0762">Sugar transport</keyword>
<dbReference type="PANTHER" id="PTHR32502">
    <property type="entry name" value="N-ACETYLGALACTOSAMINE PERMEASE II COMPONENT-RELATED"/>
    <property type="match status" value="1"/>
</dbReference>
<keyword evidence="2" id="KW-0813">Transport</keyword>
<evidence type="ECO:0000256" key="1">
    <source>
        <dbReference type="ARBA" id="ARBA00004651"/>
    </source>
</evidence>
<sequence>MIQWWQILLLTIYSGWCIFDDLGPGTGTSFPVFAGLISGIIMGDMGTGLLIGGSMQLMVLGIGTPGGASRIDAQSGAIIGTAFSVALGMRPEQALTTIAVPVAALLVYTDILGRMTNTIFVHRIDHEIEKENYKGIERWFLAGVVSWTLSRMIPVFFALTFGGGLVQSLVEVLNGDLKWLGDGLTVAGAVLPAVGFAILLRFLPAKKHAAYLVLGFTITIILSTLFKTIQALGGSIEGYAGPVLNGLPMMGIALIGGALAYIDFKRNSEVPTAVANQNNQDSEGEIEDDEY</sequence>
<keyword evidence="5" id="KW-0598">Phosphotransferase system</keyword>
<dbReference type="Pfam" id="PF03609">
    <property type="entry name" value="EII-Sor"/>
    <property type="match status" value="1"/>
</dbReference>
<protein>
    <submittedName>
        <fullName evidence="10">PTS sugar transporter subunit IIC</fullName>
    </submittedName>
</protein>
<keyword evidence="8 9" id="KW-0472">Membrane</keyword>
<dbReference type="InterPro" id="IPR004700">
    <property type="entry name" value="PTS_IIC_man"/>
</dbReference>
<evidence type="ECO:0000313" key="10">
    <source>
        <dbReference type="EMBL" id="MBV7390950.1"/>
    </source>
</evidence>
<keyword evidence="3" id="KW-1003">Cell membrane</keyword>